<proteinExistence type="predicted"/>
<organism evidence="1 2">
    <name type="scientific">Trichuris muris</name>
    <name type="common">Mouse whipworm</name>
    <dbReference type="NCBI Taxonomy" id="70415"/>
    <lineage>
        <taxon>Eukaryota</taxon>
        <taxon>Metazoa</taxon>
        <taxon>Ecdysozoa</taxon>
        <taxon>Nematoda</taxon>
        <taxon>Enoplea</taxon>
        <taxon>Dorylaimia</taxon>
        <taxon>Trichinellida</taxon>
        <taxon>Trichuridae</taxon>
        <taxon>Trichuris</taxon>
    </lineage>
</organism>
<name>A0A5S6QI47_TRIMR</name>
<dbReference type="WBParaSite" id="TMUE_2000006864.1">
    <property type="protein sequence ID" value="TMUE_2000006864.1"/>
    <property type="gene ID" value="WBGene00293002"/>
</dbReference>
<evidence type="ECO:0000313" key="1">
    <source>
        <dbReference type="Proteomes" id="UP000046395"/>
    </source>
</evidence>
<evidence type="ECO:0000313" key="2">
    <source>
        <dbReference type="WBParaSite" id="TMUE_2000006864.1"/>
    </source>
</evidence>
<dbReference type="Gene3D" id="1.25.10.10">
    <property type="entry name" value="Leucine-rich Repeat Variant"/>
    <property type="match status" value="1"/>
</dbReference>
<dbReference type="Proteomes" id="UP000046395">
    <property type="component" value="Unassembled WGS sequence"/>
</dbReference>
<dbReference type="AlphaFoldDB" id="A0A5S6QI47"/>
<dbReference type="SUPFAM" id="SSF48371">
    <property type="entry name" value="ARM repeat"/>
    <property type="match status" value="1"/>
</dbReference>
<sequence length="499" mass="57376">MQCLPKVTTELGDDPMDALVNPQSEATVAFDTLQNLREMVNADFRFSLYVNIDDLCAFLREPMVEEYVYEAAKVISRWLALRSVQVANDLHEIWETQLPARLLRLLSTSVCSPLLLVALEIFKRMCRHCPQCCKALIKLQLCQKINKLGKRVWAEFDTNYVHTNVFYNVLLLCCSITKNLSSSNPTDFFPIVEILKPIGTGRTVSALVMDRASLIIRNLIFRREGDYRIIRVLKRHQLLIFLVNCIRQKEGSSRNHALAVIGKITKNKAWIVLHLLQNGLCKALNDVLESNNRTDISFVLIIFKRIVNFASETTKYLASEKTFLLNVTNVMNEDYSREVKVLILCQLVELVSADIENYLPFICYREIIFHLTNELKRRQPKENRMLLGCLTKITMSYSTRLTDLHSRNMALEIISNQNGVKDALALTANGRNDAMHQMLIRELERRPRKDSVWQHASVIAVQPTNHAYNDQRLIVREMLLQPSRLANQLGRAPRATANY</sequence>
<keyword evidence="1" id="KW-1185">Reference proteome</keyword>
<accession>A0A5S6QI47</accession>
<protein>
    <submittedName>
        <fullName evidence="2">Uncharacterized protein</fullName>
    </submittedName>
</protein>
<dbReference type="InterPro" id="IPR016024">
    <property type="entry name" value="ARM-type_fold"/>
</dbReference>
<dbReference type="InterPro" id="IPR011989">
    <property type="entry name" value="ARM-like"/>
</dbReference>
<reference evidence="2" key="1">
    <citation type="submission" date="2019-12" db="UniProtKB">
        <authorList>
            <consortium name="WormBaseParasite"/>
        </authorList>
    </citation>
    <scope>IDENTIFICATION</scope>
</reference>